<accession>A0AAV2RWL5</accession>
<sequence length="110" mass="11946">SGTHPGSYPGSKPGSDSSPCSGCCGCCKNCDYINQVLRIPKPQEMVIDTLSEVKRVEEAVPNNLMNQNGLFINDAKSKSETASPLMLLFRDAATGHLDLLHQIIQRVTKK</sequence>
<feature type="region of interest" description="Disordered" evidence="1">
    <location>
        <begin position="1"/>
        <end position="20"/>
    </location>
</feature>
<feature type="non-terminal residue" evidence="2">
    <location>
        <position position="1"/>
    </location>
</feature>
<dbReference type="AlphaFoldDB" id="A0AAV2RWL5"/>
<dbReference type="EMBL" id="CAXKWB010034232">
    <property type="protein sequence ID" value="CAL4144291.1"/>
    <property type="molecule type" value="Genomic_DNA"/>
</dbReference>
<evidence type="ECO:0000256" key="1">
    <source>
        <dbReference type="SAM" id="MobiDB-lite"/>
    </source>
</evidence>
<name>A0AAV2RWL5_MEGNR</name>
<evidence type="ECO:0000313" key="2">
    <source>
        <dbReference type="EMBL" id="CAL4144291.1"/>
    </source>
</evidence>
<protein>
    <submittedName>
        <fullName evidence="2">Uncharacterized protein</fullName>
    </submittedName>
</protein>
<reference evidence="2 3" key="1">
    <citation type="submission" date="2024-05" db="EMBL/GenBank/DDBJ databases">
        <authorList>
            <person name="Wallberg A."/>
        </authorList>
    </citation>
    <scope>NUCLEOTIDE SEQUENCE [LARGE SCALE GENOMIC DNA]</scope>
</reference>
<proteinExistence type="predicted"/>
<keyword evidence="3" id="KW-1185">Reference proteome</keyword>
<evidence type="ECO:0000313" key="3">
    <source>
        <dbReference type="Proteomes" id="UP001497623"/>
    </source>
</evidence>
<dbReference type="Proteomes" id="UP001497623">
    <property type="component" value="Unassembled WGS sequence"/>
</dbReference>
<gene>
    <name evidence="2" type="ORF">MNOR_LOCUS29487</name>
</gene>
<organism evidence="2 3">
    <name type="scientific">Meganyctiphanes norvegica</name>
    <name type="common">Northern krill</name>
    <name type="synonym">Thysanopoda norvegica</name>
    <dbReference type="NCBI Taxonomy" id="48144"/>
    <lineage>
        <taxon>Eukaryota</taxon>
        <taxon>Metazoa</taxon>
        <taxon>Ecdysozoa</taxon>
        <taxon>Arthropoda</taxon>
        <taxon>Crustacea</taxon>
        <taxon>Multicrustacea</taxon>
        <taxon>Malacostraca</taxon>
        <taxon>Eumalacostraca</taxon>
        <taxon>Eucarida</taxon>
        <taxon>Euphausiacea</taxon>
        <taxon>Euphausiidae</taxon>
        <taxon>Meganyctiphanes</taxon>
    </lineage>
</organism>
<comment type="caution">
    <text evidence="2">The sequence shown here is derived from an EMBL/GenBank/DDBJ whole genome shotgun (WGS) entry which is preliminary data.</text>
</comment>